<dbReference type="Pfam" id="PF12833">
    <property type="entry name" value="HTH_18"/>
    <property type="match status" value="1"/>
</dbReference>
<dbReference type="GO" id="GO:0043565">
    <property type="term" value="F:sequence-specific DNA binding"/>
    <property type="evidence" value="ECO:0007669"/>
    <property type="project" value="InterPro"/>
</dbReference>
<comment type="caution">
    <text evidence="5">The sequence shown here is derived from an EMBL/GenBank/DDBJ whole genome shotgun (WGS) entry which is preliminary data.</text>
</comment>
<keyword evidence="2" id="KW-0238">DNA-binding</keyword>
<evidence type="ECO:0000256" key="3">
    <source>
        <dbReference type="ARBA" id="ARBA00023163"/>
    </source>
</evidence>
<dbReference type="SMART" id="SM00342">
    <property type="entry name" value="HTH_ARAC"/>
    <property type="match status" value="1"/>
</dbReference>
<keyword evidence="1" id="KW-0805">Transcription regulation</keyword>
<dbReference type="Proteomes" id="UP000317624">
    <property type="component" value="Unassembled WGS sequence"/>
</dbReference>
<dbReference type="InterPro" id="IPR018060">
    <property type="entry name" value="HTH_AraC"/>
</dbReference>
<dbReference type="OrthoDB" id="9799345at2"/>
<accession>A0A558BS33</accession>
<keyword evidence="6" id="KW-1185">Reference proteome</keyword>
<sequence>MIAQQTIVDFYKLGKPALRLPGSLPSGGHFTVYRLEDFCFNPMPSAVFSRKDFYKITLAVATGDLIYHYADQQRHLAAGEFALVFTDTHQPYSWEMNEAASRGYCCLFTADFLPTHTHLHPDDLQVFAPRAPTFFYLTAAQATEFGTLFEKMLAEQDSPYPQKYELLFHYLMTCVHEAQKLVPAAESDRGTSAAARLTTAFQELLARQFPIFMSSQRVELRTAQAFADQLAVHVNYLSRTLKEETGKTTTQLLAERLVQEARALLLHTTWPIADISYCLGFEEPTHFTQFFRRHTQHTPSELRQEVNKGLIRVSTG</sequence>
<dbReference type="GO" id="GO:0003700">
    <property type="term" value="F:DNA-binding transcription factor activity"/>
    <property type="evidence" value="ECO:0007669"/>
    <property type="project" value="InterPro"/>
</dbReference>
<protein>
    <submittedName>
        <fullName evidence="5">Helix-turn-helix domain-containing protein</fullName>
    </submittedName>
</protein>
<evidence type="ECO:0000313" key="6">
    <source>
        <dbReference type="Proteomes" id="UP000317624"/>
    </source>
</evidence>
<dbReference type="PANTHER" id="PTHR43280">
    <property type="entry name" value="ARAC-FAMILY TRANSCRIPTIONAL REGULATOR"/>
    <property type="match status" value="1"/>
</dbReference>
<evidence type="ECO:0000313" key="5">
    <source>
        <dbReference type="EMBL" id="TVT39330.1"/>
    </source>
</evidence>
<feature type="domain" description="HTH araC/xylS-type" evidence="4">
    <location>
        <begin position="207"/>
        <end position="305"/>
    </location>
</feature>
<reference evidence="5 6" key="1">
    <citation type="submission" date="2019-07" db="EMBL/GenBank/DDBJ databases">
        <title>Hymenobacter sp. straun FUR1 Genome sequencing and assembly.</title>
        <authorList>
            <person name="Chhetri G."/>
        </authorList>
    </citation>
    <scope>NUCLEOTIDE SEQUENCE [LARGE SCALE GENOMIC DNA]</scope>
    <source>
        <strain evidence="5 6">Fur1</strain>
    </source>
</reference>
<organism evidence="5 6">
    <name type="scientific">Hymenobacter setariae</name>
    <dbReference type="NCBI Taxonomy" id="2594794"/>
    <lineage>
        <taxon>Bacteria</taxon>
        <taxon>Pseudomonadati</taxon>
        <taxon>Bacteroidota</taxon>
        <taxon>Cytophagia</taxon>
        <taxon>Cytophagales</taxon>
        <taxon>Hymenobacteraceae</taxon>
        <taxon>Hymenobacter</taxon>
    </lineage>
</organism>
<proteinExistence type="predicted"/>
<dbReference type="PANTHER" id="PTHR43280:SF32">
    <property type="entry name" value="TRANSCRIPTIONAL REGULATORY PROTEIN"/>
    <property type="match status" value="1"/>
</dbReference>
<dbReference type="EMBL" id="VMRJ01000004">
    <property type="protein sequence ID" value="TVT39330.1"/>
    <property type="molecule type" value="Genomic_DNA"/>
</dbReference>
<gene>
    <name evidence="5" type="ORF">FNT36_16885</name>
</gene>
<dbReference type="AlphaFoldDB" id="A0A558BS33"/>
<dbReference type="InterPro" id="IPR009057">
    <property type="entry name" value="Homeodomain-like_sf"/>
</dbReference>
<evidence type="ECO:0000259" key="4">
    <source>
        <dbReference type="PROSITE" id="PS01124"/>
    </source>
</evidence>
<dbReference type="PROSITE" id="PS01124">
    <property type="entry name" value="HTH_ARAC_FAMILY_2"/>
    <property type="match status" value="1"/>
</dbReference>
<dbReference type="SUPFAM" id="SSF46689">
    <property type="entry name" value="Homeodomain-like"/>
    <property type="match status" value="1"/>
</dbReference>
<keyword evidence="3" id="KW-0804">Transcription</keyword>
<evidence type="ECO:0000256" key="2">
    <source>
        <dbReference type="ARBA" id="ARBA00023125"/>
    </source>
</evidence>
<name>A0A558BS33_9BACT</name>
<dbReference type="Gene3D" id="1.10.10.60">
    <property type="entry name" value="Homeodomain-like"/>
    <property type="match status" value="1"/>
</dbReference>
<evidence type="ECO:0000256" key="1">
    <source>
        <dbReference type="ARBA" id="ARBA00023015"/>
    </source>
</evidence>
<dbReference type="RefSeq" id="WP_144850086.1">
    <property type="nucleotide sequence ID" value="NZ_VMRJ01000004.1"/>
</dbReference>